<organism evidence="3">
    <name type="scientific">Haemonchus placei</name>
    <name type="common">Barber's pole worm</name>
    <dbReference type="NCBI Taxonomy" id="6290"/>
    <lineage>
        <taxon>Eukaryota</taxon>
        <taxon>Metazoa</taxon>
        <taxon>Ecdysozoa</taxon>
        <taxon>Nematoda</taxon>
        <taxon>Chromadorea</taxon>
        <taxon>Rhabditida</taxon>
        <taxon>Rhabditina</taxon>
        <taxon>Rhabditomorpha</taxon>
        <taxon>Strongyloidea</taxon>
        <taxon>Trichostrongylidae</taxon>
        <taxon>Haemonchus</taxon>
    </lineage>
</organism>
<dbReference type="Proteomes" id="UP000268014">
    <property type="component" value="Unassembled WGS sequence"/>
</dbReference>
<reference evidence="3" key="1">
    <citation type="submission" date="2017-02" db="UniProtKB">
        <authorList>
            <consortium name="WormBaseParasite"/>
        </authorList>
    </citation>
    <scope>IDENTIFICATION</scope>
</reference>
<dbReference type="AlphaFoldDB" id="A0A0N4WWV9"/>
<protein>
    <submittedName>
        <fullName evidence="3">YccV-like domain-containing protein</fullName>
    </submittedName>
</protein>
<reference evidence="1 2" key="2">
    <citation type="submission" date="2018-11" db="EMBL/GenBank/DDBJ databases">
        <authorList>
            <consortium name="Pathogen Informatics"/>
        </authorList>
    </citation>
    <scope>NUCLEOTIDE SEQUENCE [LARGE SCALE GENOMIC DNA]</scope>
    <source>
        <strain evidence="1 2">MHpl1</strain>
    </source>
</reference>
<dbReference type="WBParaSite" id="HPLM_0001626001-mRNA-1">
    <property type="protein sequence ID" value="HPLM_0001626001-mRNA-1"/>
    <property type="gene ID" value="HPLM_0001626001"/>
</dbReference>
<evidence type="ECO:0000313" key="2">
    <source>
        <dbReference type="Proteomes" id="UP000268014"/>
    </source>
</evidence>
<dbReference type="EMBL" id="UZAF01019336">
    <property type="protein sequence ID" value="VDO59270.1"/>
    <property type="molecule type" value="Genomic_DNA"/>
</dbReference>
<keyword evidence="2" id="KW-1185">Reference proteome</keyword>
<sequence length="106" mass="12296">MIGVSYLLENKVVYSIDQRVVNFWPIHKWQLYDAVLEHPFVDSPTKTDRPHPAWRPSAAVHKDNDDAVSVGVASLEYPVQLESFETFGRFDEVVEHEDGYEYQQKS</sequence>
<accession>A0A0N4WWV9</accession>
<proteinExistence type="predicted"/>
<gene>
    <name evidence="1" type="ORF">HPLM_LOCUS16252</name>
</gene>
<name>A0A0N4WWV9_HAEPC</name>
<evidence type="ECO:0000313" key="3">
    <source>
        <dbReference type="WBParaSite" id="HPLM_0001626001-mRNA-1"/>
    </source>
</evidence>
<evidence type="ECO:0000313" key="1">
    <source>
        <dbReference type="EMBL" id="VDO59270.1"/>
    </source>
</evidence>